<evidence type="ECO:0000313" key="3">
    <source>
        <dbReference type="Proteomes" id="UP000075357"/>
    </source>
</evidence>
<name>A0A150H9R3_9MICO</name>
<keyword evidence="1" id="KW-0812">Transmembrane</keyword>
<dbReference type="PATRIC" id="fig|36807.3.peg.2501"/>
<keyword evidence="1" id="KW-0472">Membrane</keyword>
<feature type="transmembrane region" description="Helical" evidence="1">
    <location>
        <begin position="16"/>
        <end position="34"/>
    </location>
</feature>
<dbReference type="STRING" id="36807.Mlaev_02458"/>
<keyword evidence="1" id="KW-1133">Transmembrane helix</keyword>
<reference evidence="2 3" key="1">
    <citation type="submission" date="2016-01" db="EMBL/GenBank/DDBJ databases">
        <title>Draft genome sequences of Microbacterium laevaniformans LCDC 91-0039 and the type strain of Microbacterium hominis LCDC 84-209.</title>
        <authorList>
            <person name="Bernier A.-M."/>
            <person name="Bernard K."/>
        </authorList>
    </citation>
    <scope>NUCLEOTIDE SEQUENCE [LARGE SCALE GENOMIC DNA]</scope>
    <source>
        <strain evidence="2 3">LCDC 91-0039</strain>
    </source>
</reference>
<dbReference type="EMBL" id="LRAD01000053">
    <property type="protein sequence ID" value="KXZ58755.1"/>
    <property type="molecule type" value="Genomic_DNA"/>
</dbReference>
<dbReference type="Proteomes" id="UP000075357">
    <property type="component" value="Unassembled WGS sequence"/>
</dbReference>
<dbReference type="RefSeq" id="WP_054687590.1">
    <property type="nucleotide sequence ID" value="NZ_LRAD01000053.1"/>
</dbReference>
<comment type="caution">
    <text evidence="2">The sequence shown here is derived from an EMBL/GenBank/DDBJ whole genome shotgun (WGS) entry which is preliminary data.</text>
</comment>
<sequence length="86" mass="8978">MGFFDWINGIVSDGTTAFRGLVVLVSAIVFFVVAAKVKFAVATTVITGLLCGFVMFLALGGGEWVMTLIQGETVNALGATVYQLAA</sequence>
<feature type="transmembrane region" description="Helical" evidence="1">
    <location>
        <begin position="39"/>
        <end position="59"/>
    </location>
</feature>
<evidence type="ECO:0000256" key="1">
    <source>
        <dbReference type="SAM" id="Phobius"/>
    </source>
</evidence>
<gene>
    <name evidence="2" type="ORF">Mlaev_02458</name>
</gene>
<protein>
    <submittedName>
        <fullName evidence="2">Uncharacterized protein</fullName>
    </submittedName>
</protein>
<dbReference type="AlphaFoldDB" id="A0A150H9R3"/>
<accession>A0A150H9R3</accession>
<keyword evidence="3" id="KW-1185">Reference proteome</keyword>
<proteinExistence type="predicted"/>
<evidence type="ECO:0000313" key="2">
    <source>
        <dbReference type="EMBL" id="KXZ58755.1"/>
    </source>
</evidence>
<organism evidence="2 3">
    <name type="scientific">Microbacterium laevaniformans</name>
    <dbReference type="NCBI Taxonomy" id="36807"/>
    <lineage>
        <taxon>Bacteria</taxon>
        <taxon>Bacillati</taxon>
        <taxon>Actinomycetota</taxon>
        <taxon>Actinomycetes</taxon>
        <taxon>Micrococcales</taxon>
        <taxon>Microbacteriaceae</taxon>
        <taxon>Microbacterium</taxon>
    </lineage>
</organism>